<dbReference type="Gene3D" id="3.40.50.1820">
    <property type="entry name" value="alpha/beta hydrolase"/>
    <property type="match status" value="1"/>
</dbReference>
<dbReference type="GeneID" id="28828879"/>
<evidence type="ECO:0000256" key="7">
    <source>
        <dbReference type="RuleBase" id="RU361156"/>
    </source>
</evidence>
<dbReference type="PANTHER" id="PTHR11802:SF479">
    <property type="entry name" value="CARBOXYPEPTIDASE"/>
    <property type="match status" value="1"/>
</dbReference>
<evidence type="ECO:0000256" key="1">
    <source>
        <dbReference type="ARBA" id="ARBA00009431"/>
    </source>
</evidence>
<dbReference type="KEGG" id="psco:LY89DRAFT_727454"/>
<dbReference type="PRINTS" id="PR00724">
    <property type="entry name" value="CRBOXYPTASEC"/>
</dbReference>
<dbReference type="InParanoid" id="A0A194XXB2"/>
<evidence type="ECO:0000256" key="5">
    <source>
        <dbReference type="ARBA" id="ARBA00022801"/>
    </source>
</evidence>
<gene>
    <name evidence="8" type="ORF">LY89DRAFT_727454</name>
</gene>
<dbReference type="GO" id="GO:0006508">
    <property type="term" value="P:proteolysis"/>
    <property type="evidence" value="ECO:0007669"/>
    <property type="project" value="UniProtKB-KW"/>
</dbReference>
<dbReference type="AlphaFoldDB" id="A0A194XXB2"/>
<dbReference type="EMBL" id="KQ947404">
    <property type="protein sequence ID" value="KUJ24427.1"/>
    <property type="molecule type" value="Genomic_DNA"/>
</dbReference>
<dbReference type="SUPFAM" id="SSF53474">
    <property type="entry name" value="alpha/beta-Hydrolases"/>
    <property type="match status" value="1"/>
</dbReference>
<reference evidence="8 9" key="1">
    <citation type="submission" date="2015-10" db="EMBL/GenBank/DDBJ databases">
        <title>Full genome of DAOMC 229536 Phialocephala scopiformis, a fungal endophyte of spruce producing the potent anti-insectan compound rugulosin.</title>
        <authorList>
            <consortium name="DOE Joint Genome Institute"/>
            <person name="Walker A.K."/>
            <person name="Frasz S.L."/>
            <person name="Seifert K.A."/>
            <person name="Miller J.D."/>
            <person name="Mondo S.J."/>
            <person name="Labutti K."/>
            <person name="Lipzen A."/>
            <person name="Dockter R."/>
            <person name="Kennedy M."/>
            <person name="Grigoriev I.V."/>
            <person name="Spatafora J.W."/>
        </authorList>
    </citation>
    <scope>NUCLEOTIDE SEQUENCE [LARGE SCALE GENOMIC DNA]</scope>
    <source>
        <strain evidence="8 9">CBS 120377</strain>
    </source>
</reference>
<dbReference type="PANTHER" id="PTHR11802">
    <property type="entry name" value="SERINE PROTEASE FAMILY S10 SERINE CARBOXYPEPTIDASE"/>
    <property type="match status" value="1"/>
</dbReference>
<sequence length="536" mass="59850">MALSLPRLSLLFVACLSSIASVSGNRYGDKVHWHGRDSSHNLTAREEPSQVEARSTKGFRFLTEATEPFRVKSLPDVDFDVGEMYSGLMPIQMNDTSRALFFVYQPTIGAPVDEITIWLNGGPGCSSLEGFFQENGRFLWQTGTYAPVENAYSWVNLTNVLWVEQPVGTGFSPGKVTATTQEEIAQDFVGFFLNFQKTFGIKKFKIYVAGESYAGRYVPYISAAMIDQHDTNYFDLSGAMTYDPCIGSFDYVQEEVVAVPFVHANNAVLNINSSYLAYLDGLDETCGYADFRNKYLQFPPTKHQPITYFSDENDYACDVFDMAVNAALNVNPCYNIYHVSDACPLQSDVLGFPGLLEYITPGLPVYFDRADVKKAVHAPDTPWVVCSNEPVIIGPPNQGPEEYTGDLSADPIQHVLPKVIEHTNRTLISNAQLDMIIITNGTLLSIQNMTWNGKLGFQQRPSTPIVITLEDLQYEAIFDANGYEGLDDPQGTLGVQHFERGLMWAETWAAGHMQPGYQPRSSYRHLQWLLGHIETL</sequence>
<accession>A0A194XXB2</accession>
<evidence type="ECO:0000313" key="8">
    <source>
        <dbReference type="EMBL" id="KUJ24427.1"/>
    </source>
</evidence>
<dbReference type="RefSeq" id="XP_018078782.1">
    <property type="nucleotide sequence ID" value="XM_018219153.1"/>
</dbReference>
<dbReference type="Pfam" id="PF00450">
    <property type="entry name" value="Peptidase_S10"/>
    <property type="match status" value="1"/>
</dbReference>
<dbReference type="InterPro" id="IPR018202">
    <property type="entry name" value="Ser_caboxypep_ser_AS"/>
</dbReference>
<dbReference type="OrthoDB" id="443318at2759"/>
<organism evidence="8 9">
    <name type="scientific">Mollisia scopiformis</name>
    <name type="common">Conifer needle endophyte fungus</name>
    <name type="synonym">Phialocephala scopiformis</name>
    <dbReference type="NCBI Taxonomy" id="149040"/>
    <lineage>
        <taxon>Eukaryota</taxon>
        <taxon>Fungi</taxon>
        <taxon>Dikarya</taxon>
        <taxon>Ascomycota</taxon>
        <taxon>Pezizomycotina</taxon>
        <taxon>Leotiomycetes</taxon>
        <taxon>Helotiales</taxon>
        <taxon>Mollisiaceae</taxon>
        <taxon>Mollisia</taxon>
    </lineage>
</organism>
<keyword evidence="5 7" id="KW-0378">Hydrolase</keyword>
<proteinExistence type="inferred from homology"/>
<dbReference type="FunFam" id="3.40.50.1820:FF:000118">
    <property type="entry name" value="Carboxypeptidase"/>
    <property type="match status" value="1"/>
</dbReference>
<dbReference type="EC" id="3.4.16.-" evidence="7"/>
<keyword evidence="2 7" id="KW-0121">Carboxypeptidase</keyword>
<comment type="similarity">
    <text evidence="1 7">Belongs to the peptidase S10 family.</text>
</comment>
<dbReference type="GO" id="GO:0004185">
    <property type="term" value="F:serine-type carboxypeptidase activity"/>
    <property type="evidence" value="ECO:0007669"/>
    <property type="project" value="UniProtKB-UniRule"/>
</dbReference>
<evidence type="ECO:0000256" key="2">
    <source>
        <dbReference type="ARBA" id="ARBA00022645"/>
    </source>
</evidence>
<evidence type="ECO:0000256" key="3">
    <source>
        <dbReference type="ARBA" id="ARBA00022670"/>
    </source>
</evidence>
<keyword evidence="3 7" id="KW-0645">Protease</keyword>
<evidence type="ECO:0000313" key="9">
    <source>
        <dbReference type="Proteomes" id="UP000070700"/>
    </source>
</evidence>
<evidence type="ECO:0000256" key="6">
    <source>
        <dbReference type="ARBA" id="ARBA00023180"/>
    </source>
</evidence>
<feature type="signal peptide" evidence="7">
    <location>
        <begin position="1"/>
        <end position="24"/>
    </location>
</feature>
<dbReference type="InterPro" id="IPR029058">
    <property type="entry name" value="AB_hydrolase_fold"/>
</dbReference>
<feature type="chain" id="PRO_5008443918" description="Carboxypeptidase" evidence="7">
    <location>
        <begin position="25"/>
        <end position="536"/>
    </location>
</feature>
<keyword evidence="6" id="KW-0325">Glycoprotein</keyword>
<keyword evidence="9" id="KW-1185">Reference proteome</keyword>
<dbReference type="InterPro" id="IPR001563">
    <property type="entry name" value="Peptidase_S10"/>
</dbReference>
<name>A0A194XXB2_MOLSC</name>
<dbReference type="Proteomes" id="UP000070700">
    <property type="component" value="Unassembled WGS sequence"/>
</dbReference>
<protein>
    <recommendedName>
        <fullName evidence="7">Carboxypeptidase</fullName>
        <ecNumber evidence="7">3.4.16.-</ecNumber>
    </recommendedName>
</protein>
<dbReference type="PROSITE" id="PS00131">
    <property type="entry name" value="CARBOXYPEPT_SER_SER"/>
    <property type="match status" value="1"/>
</dbReference>
<keyword evidence="4 7" id="KW-0732">Signal</keyword>
<evidence type="ECO:0000256" key="4">
    <source>
        <dbReference type="ARBA" id="ARBA00022729"/>
    </source>
</evidence>